<comment type="caution">
    <text evidence="1">The sequence shown here is derived from an EMBL/GenBank/DDBJ whole genome shotgun (WGS) entry which is preliminary data.</text>
</comment>
<proteinExistence type="predicted"/>
<evidence type="ECO:0000313" key="1">
    <source>
        <dbReference type="EMBL" id="OWF47648.1"/>
    </source>
</evidence>
<keyword evidence="2" id="KW-1185">Reference proteome</keyword>
<reference evidence="1 2" key="1">
    <citation type="journal article" date="2017" name="Nat. Ecol. Evol.">
        <title>Scallop genome provides insights into evolution of bilaterian karyotype and development.</title>
        <authorList>
            <person name="Wang S."/>
            <person name="Zhang J."/>
            <person name="Jiao W."/>
            <person name="Li J."/>
            <person name="Xun X."/>
            <person name="Sun Y."/>
            <person name="Guo X."/>
            <person name="Huan P."/>
            <person name="Dong B."/>
            <person name="Zhang L."/>
            <person name="Hu X."/>
            <person name="Sun X."/>
            <person name="Wang J."/>
            <person name="Zhao C."/>
            <person name="Wang Y."/>
            <person name="Wang D."/>
            <person name="Huang X."/>
            <person name="Wang R."/>
            <person name="Lv J."/>
            <person name="Li Y."/>
            <person name="Zhang Z."/>
            <person name="Liu B."/>
            <person name="Lu W."/>
            <person name="Hui Y."/>
            <person name="Liang J."/>
            <person name="Zhou Z."/>
            <person name="Hou R."/>
            <person name="Li X."/>
            <person name="Liu Y."/>
            <person name="Li H."/>
            <person name="Ning X."/>
            <person name="Lin Y."/>
            <person name="Zhao L."/>
            <person name="Xing Q."/>
            <person name="Dou J."/>
            <person name="Li Y."/>
            <person name="Mao J."/>
            <person name="Guo H."/>
            <person name="Dou H."/>
            <person name="Li T."/>
            <person name="Mu C."/>
            <person name="Jiang W."/>
            <person name="Fu Q."/>
            <person name="Fu X."/>
            <person name="Miao Y."/>
            <person name="Liu J."/>
            <person name="Yu Q."/>
            <person name="Li R."/>
            <person name="Liao H."/>
            <person name="Li X."/>
            <person name="Kong Y."/>
            <person name="Jiang Z."/>
            <person name="Chourrout D."/>
            <person name="Li R."/>
            <person name="Bao Z."/>
        </authorList>
    </citation>
    <scope>NUCLEOTIDE SEQUENCE [LARGE SCALE GENOMIC DNA]</scope>
    <source>
        <strain evidence="1 2">PY_sf001</strain>
    </source>
</reference>
<protein>
    <submittedName>
        <fullName evidence="1">Uncharacterized protein</fullName>
    </submittedName>
</protein>
<organism evidence="1 2">
    <name type="scientific">Mizuhopecten yessoensis</name>
    <name type="common">Japanese scallop</name>
    <name type="synonym">Patinopecten yessoensis</name>
    <dbReference type="NCBI Taxonomy" id="6573"/>
    <lineage>
        <taxon>Eukaryota</taxon>
        <taxon>Metazoa</taxon>
        <taxon>Spiralia</taxon>
        <taxon>Lophotrochozoa</taxon>
        <taxon>Mollusca</taxon>
        <taxon>Bivalvia</taxon>
        <taxon>Autobranchia</taxon>
        <taxon>Pteriomorphia</taxon>
        <taxon>Pectinida</taxon>
        <taxon>Pectinoidea</taxon>
        <taxon>Pectinidae</taxon>
        <taxon>Mizuhopecten</taxon>
    </lineage>
</organism>
<dbReference type="AlphaFoldDB" id="A0A210QFZ1"/>
<evidence type="ECO:0000313" key="2">
    <source>
        <dbReference type="Proteomes" id="UP000242188"/>
    </source>
</evidence>
<gene>
    <name evidence="1" type="ORF">KP79_PYT13077</name>
</gene>
<sequence>MSKVLLVAEFRHDIITVVQRRVAMVGISNITSVKILHPVTATVRTVMKPAVNAYPRNPQYNNMPQTNGPAPLVNVPGSGPPLNSGEMFVAGVVVGGGGMGMLPGPEMYNPMSGRGIKLTSAFTWKVTMYHLQINEL</sequence>
<accession>A0A210QFZ1</accession>
<name>A0A210QFZ1_MIZYE</name>
<dbReference type="EMBL" id="NEDP02003836">
    <property type="protein sequence ID" value="OWF47648.1"/>
    <property type="molecule type" value="Genomic_DNA"/>
</dbReference>
<dbReference type="Proteomes" id="UP000242188">
    <property type="component" value="Unassembled WGS sequence"/>
</dbReference>